<evidence type="ECO:0000256" key="1">
    <source>
        <dbReference type="SAM" id="Coils"/>
    </source>
</evidence>
<keyword evidence="4" id="KW-1185">Reference proteome</keyword>
<organism evidence="3 4">
    <name type="scientific">Schaalia naturae</name>
    <dbReference type="NCBI Taxonomy" id="635203"/>
    <lineage>
        <taxon>Bacteria</taxon>
        <taxon>Bacillati</taxon>
        <taxon>Actinomycetota</taxon>
        <taxon>Actinomycetes</taxon>
        <taxon>Actinomycetales</taxon>
        <taxon>Actinomycetaceae</taxon>
        <taxon>Schaalia</taxon>
    </lineage>
</organism>
<dbReference type="Pfam" id="PF24481">
    <property type="entry name" value="CT398_CC"/>
    <property type="match status" value="1"/>
</dbReference>
<gene>
    <name evidence="3" type="ORF">ACFQWG_05020</name>
</gene>
<keyword evidence="1" id="KW-0175">Coiled coil</keyword>
<feature type="domain" description="CT398-like coiled coil hairpin" evidence="2">
    <location>
        <begin position="14"/>
        <end position="193"/>
    </location>
</feature>
<protein>
    <submittedName>
        <fullName evidence="3">Zinc ribbon domain-containing protein</fullName>
    </submittedName>
</protein>
<evidence type="ECO:0000259" key="2">
    <source>
        <dbReference type="Pfam" id="PF24481"/>
    </source>
</evidence>
<dbReference type="Proteomes" id="UP001596527">
    <property type="component" value="Unassembled WGS sequence"/>
</dbReference>
<dbReference type="InterPro" id="IPR056003">
    <property type="entry name" value="CT398_CC_hairpin"/>
</dbReference>
<feature type="coiled-coil region" evidence="1">
    <location>
        <begin position="58"/>
        <end position="176"/>
    </location>
</feature>
<comment type="caution">
    <text evidence="3">The sequence shown here is derived from an EMBL/GenBank/DDBJ whole genome shotgun (WGS) entry which is preliminary data.</text>
</comment>
<name>A0ABW2SKC0_9ACTO</name>
<accession>A0ABW2SKC0</accession>
<sequence length="245" mass="27416">MKAAHEDQLLLLDLQKLDQQESRLRHQRDSHPAHATLKELAGRADDLRRAAVTQTAVISDIRRESEKLETEVDKVRTRRTTQQGRLDGGEVPLRDMSAMEHEIARMDQRISDLEDAQLDAEERLEAAEGAERAMRDEAVAIAADVEATRAQFSEDMSGVEAELRRIMAERRELAERVPEDLLAEYERSRSRNGALAVIEVREGVAMGAATDLAPAELGVIARIPDDEVYWAEETGQLVVRTGASR</sequence>
<evidence type="ECO:0000313" key="3">
    <source>
        <dbReference type="EMBL" id="MFC7580572.1"/>
    </source>
</evidence>
<proteinExistence type="predicted"/>
<dbReference type="RefSeq" id="WP_380972740.1">
    <property type="nucleotide sequence ID" value="NZ_JBHTEF010000001.1"/>
</dbReference>
<dbReference type="Gene3D" id="1.10.287.1490">
    <property type="match status" value="1"/>
</dbReference>
<evidence type="ECO:0000313" key="4">
    <source>
        <dbReference type="Proteomes" id="UP001596527"/>
    </source>
</evidence>
<reference evidence="4" key="1">
    <citation type="journal article" date="2019" name="Int. J. Syst. Evol. Microbiol.">
        <title>The Global Catalogue of Microorganisms (GCM) 10K type strain sequencing project: providing services to taxonomists for standard genome sequencing and annotation.</title>
        <authorList>
            <consortium name="The Broad Institute Genomics Platform"/>
            <consortium name="The Broad Institute Genome Sequencing Center for Infectious Disease"/>
            <person name="Wu L."/>
            <person name="Ma J."/>
        </authorList>
    </citation>
    <scope>NUCLEOTIDE SEQUENCE [LARGE SCALE GENOMIC DNA]</scope>
    <source>
        <strain evidence="4">CCUG 56698</strain>
    </source>
</reference>
<dbReference type="EMBL" id="JBHTEF010000001">
    <property type="protein sequence ID" value="MFC7580572.1"/>
    <property type="molecule type" value="Genomic_DNA"/>
</dbReference>